<evidence type="ECO:0000313" key="1">
    <source>
        <dbReference type="EMBL" id="NWK54758.1"/>
    </source>
</evidence>
<dbReference type="Proteomes" id="UP000557872">
    <property type="component" value="Unassembled WGS sequence"/>
</dbReference>
<organism evidence="1 2">
    <name type="scientific">Oceaniferula marina</name>
    <dbReference type="NCBI Taxonomy" id="2748318"/>
    <lineage>
        <taxon>Bacteria</taxon>
        <taxon>Pseudomonadati</taxon>
        <taxon>Verrucomicrobiota</taxon>
        <taxon>Verrucomicrobiia</taxon>
        <taxon>Verrucomicrobiales</taxon>
        <taxon>Verrucomicrobiaceae</taxon>
        <taxon>Oceaniferula</taxon>
    </lineage>
</organism>
<gene>
    <name evidence="1" type="ORF">HW115_04000</name>
</gene>
<dbReference type="RefSeq" id="WP_178931268.1">
    <property type="nucleotide sequence ID" value="NZ_JACBAZ010000001.1"/>
</dbReference>
<keyword evidence="2" id="KW-1185">Reference proteome</keyword>
<reference evidence="1 2" key="1">
    <citation type="submission" date="2020-07" db="EMBL/GenBank/DDBJ databases">
        <title>Roseicoccus Jingziensis gen. nov., sp. nov., isolated from coastal seawater.</title>
        <authorList>
            <person name="Feng X."/>
        </authorList>
    </citation>
    <scope>NUCLEOTIDE SEQUENCE [LARGE SCALE GENOMIC DNA]</scope>
    <source>
        <strain evidence="1 2">N1E253</strain>
    </source>
</reference>
<evidence type="ECO:0000313" key="2">
    <source>
        <dbReference type="Proteomes" id="UP000557872"/>
    </source>
</evidence>
<accession>A0A851GAH3</accession>
<comment type="caution">
    <text evidence="1">The sequence shown here is derived from an EMBL/GenBank/DDBJ whole genome shotgun (WGS) entry which is preliminary data.</text>
</comment>
<dbReference type="EMBL" id="JACBAZ010000001">
    <property type="protein sequence ID" value="NWK54758.1"/>
    <property type="molecule type" value="Genomic_DNA"/>
</dbReference>
<proteinExistence type="predicted"/>
<protein>
    <submittedName>
        <fullName evidence="1">Uncharacterized protein</fullName>
    </submittedName>
</protein>
<name>A0A851GAH3_9BACT</name>
<sequence>MTFLFCGATLQAGTVTVSHGTVSGSDDADQAGPIWGMGVTPSIGVVSGQAEGPLFLTRMEFQSSSSGTGTETVQGDLFLQVYDGFEINQQGEIIQIGKLVTASSHSLDSAQFGKNQTLSWSFDGQAALDPEKQYAFVMASDREKEATVNDHEHLVPGAFELRSQDSYAGGDGYTARGKRRGWDLEFKATFERSAPVIQVPSAILGLGGMTLVLD</sequence>
<dbReference type="AlphaFoldDB" id="A0A851GAH3"/>